<dbReference type="GO" id="GO:0030572">
    <property type="term" value="F:phosphatidyltransferase activity"/>
    <property type="evidence" value="ECO:0007669"/>
    <property type="project" value="UniProtKB-ARBA"/>
</dbReference>
<feature type="domain" description="PLD phosphodiesterase" evidence="1">
    <location>
        <begin position="97"/>
        <end position="124"/>
    </location>
</feature>
<dbReference type="SMART" id="SM00155">
    <property type="entry name" value="PLDc"/>
    <property type="match status" value="1"/>
</dbReference>
<dbReference type="PANTHER" id="PTHR21248">
    <property type="entry name" value="CARDIOLIPIN SYNTHASE"/>
    <property type="match status" value="1"/>
</dbReference>
<dbReference type="PATRIC" id="fig|641526.4.peg.1127"/>
<dbReference type="EC" id="2.7.8.-" evidence="2"/>
<reference evidence="2 3" key="1">
    <citation type="journal article" date="2013" name="Genome Announc.">
        <title>Draft Genome Sequence of Winogradskyella psychrotolerans RS-3T, Isolated from the Marine Transect of Kongsfjorden, Ny-Alesund, Svalbard, Arctic Ocean.</title>
        <authorList>
            <person name="Kumar Pinnaka A."/>
            <person name="Ara S."/>
            <person name="Singh A."/>
            <person name="Shivaji S."/>
        </authorList>
    </citation>
    <scope>NUCLEOTIDE SEQUENCE [LARGE SCALE GENOMIC DNA]</scope>
    <source>
        <strain evidence="2 3">RS-3</strain>
    </source>
</reference>
<sequence length="203" mass="22902">MTPLEDGVATFDAIFKAIESANQFIHIQYYIFEEGDLAQRFLTLLKQKKKEGVEVRFMYDDLGSRLLSHNYLNLLKEAGIEVTSFLPMRFGRLMSSLNYRNHRKIVIVDGLVAFTGGINVSDKYIKGDPNLGVWYDMHLQLKGPIVNSLQSVFAIDWSFASGKDDLLSSKYLITHPGIGTSIAQVISSGPDSDFQSIHQLFFQ</sequence>
<dbReference type="STRING" id="641526.ADIWIN_1135"/>
<evidence type="ECO:0000313" key="2">
    <source>
        <dbReference type="EMBL" id="EPR73775.1"/>
    </source>
</evidence>
<keyword evidence="3" id="KW-1185">Reference proteome</keyword>
<dbReference type="GO" id="GO:0032049">
    <property type="term" value="P:cardiolipin biosynthetic process"/>
    <property type="evidence" value="ECO:0007669"/>
    <property type="project" value="UniProtKB-ARBA"/>
</dbReference>
<comment type="caution">
    <text evidence="2">The sequence shown here is derived from an EMBL/GenBank/DDBJ whole genome shotgun (WGS) entry which is preliminary data.</text>
</comment>
<accession>S7VU43</accession>
<organism evidence="2 3">
    <name type="scientific">Winogradskyella psychrotolerans RS-3</name>
    <dbReference type="NCBI Taxonomy" id="641526"/>
    <lineage>
        <taxon>Bacteria</taxon>
        <taxon>Pseudomonadati</taxon>
        <taxon>Bacteroidota</taxon>
        <taxon>Flavobacteriia</taxon>
        <taxon>Flavobacteriales</taxon>
        <taxon>Flavobacteriaceae</taxon>
        <taxon>Winogradskyella</taxon>
    </lineage>
</organism>
<dbReference type="PROSITE" id="PS50035">
    <property type="entry name" value="PLD"/>
    <property type="match status" value="1"/>
</dbReference>
<name>S7VU43_9FLAO</name>
<dbReference type="PANTHER" id="PTHR21248:SF22">
    <property type="entry name" value="PHOSPHOLIPASE D"/>
    <property type="match status" value="1"/>
</dbReference>
<dbReference type="InterPro" id="IPR001736">
    <property type="entry name" value="PLipase_D/transphosphatidylase"/>
</dbReference>
<dbReference type="Gene3D" id="3.30.870.10">
    <property type="entry name" value="Endonuclease Chain A"/>
    <property type="match status" value="1"/>
</dbReference>
<evidence type="ECO:0000313" key="3">
    <source>
        <dbReference type="Proteomes" id="UP000014962"/>
    </source>
</evidence>
<dbReference type="Pfam" id="PF13091">
    <property type="entry name" value="PLDc_2"/>
    <property type="match status" value="1"/>
</dbReference>
<evidence type="ECO:0000259" key="1">
    <source>
        <dbReference type="PROSITE" id="PS50035"/>
    </source>
</evidence>
<protein>
    <submittedName>
        <fullName evidence="2">Cardiolipin synthetase</fullName>
        <ecNumber evidence="2">2.7.8.-</ecNumber>
    </submittedName>
</protein>
<dbReference type="CDD" id="cd09110">
    <property type="entry name" value="PLDc_CLS_1"/>
    <property type="match status" value="1"/>
</dbReference>
<dbReference type="eggNOG" id="COG1502">
    <property type="taxonomic scope" value="Bacteria"/>
</dbReference>
<dbReference type="EMBL" id="ATMR01000081">
    <property type="protein sequence ID" value="EPR73775.1"/>
    <property type="molecule type" value="Genomic_DNA"/>
</dbReference>
<proteinExistence type="predicted"/>
<dbReference type="SUPFAM" id="SSF56024">
    <property type="entry name" value="Phospholipase D/nuclease"/>
    <property type="match status" value="1"/>
</dbReference>
<dbReference type="InterPro" id="IPR025202">
    <property type="entry name" value="PLD-like_dom"/>
</dbReference>
<gene>
    <name evidence="2" type="ORF">ADIWIN_1135</name>
</gene>
<dbReference type="Proteomes" id="UP000014962">
    <property type="component" value="Unassembled WGS sequence"/>
</dbReference>
<keyword evidence="2" id="KW-0808">Transferase</keyword>
<dbReference type="AlphaFoldDB" id="S7VU43"/>